<reference evidence="2" key="2">
    <citation type="submission" date="2013-05" db="EMBL/GenBank/DDBJ databases">
        <authorList>
            <person name="Carter J.-M."/>
            <person name="Baker S.C."/>
            <person name="Pink R."/>
            <person name="Carter D.R.F."/>
            <person name="Collins A."/>
            <person name="Tomlin J."/>
            <person name="Gibbs M."/>
            <person name="Breuker C.J."/>
        </authorList>
    </citation>
    <scope>NUCLEOTIDE SEQUENCE</scope>
    <source>
        <tissue evidence="2">Ovary</tissue>
    </source>
</reference>
<proteinExistence type="predicted"/>
<reference evidence="2" key="1">
    <citation type="journal article" date="2013" name="BMC Genomics">
        <title>Unscrambling butterfly oogenesis.</title>
        <authorList>
            <person name="Carter J.M."/>
            <person name="Baker S.C."/>
            <person name="Pink R."/>
            <person name="Carter D.R."/>
            <person name="Collins A."/>
            <person name="Tomlin J."/>
            <person name="Gibbs M."/>
            <person name="Breuker C.J."/>
        </authorList>
    </citation>
    <scope>NUCLEOTIDE SEQUENCE</scope>
    <source>
        <tissue evidence="2">Ovary</tissue>
    </source>
</reference>
<dbReference type="EMBL" id="GAIX01000660">
    <property type="protein sequence ID" value="JAA91900.1"/>
    <property type="molecule type" value="Transcribed_RNA"/>
</dbReference>
<keyword evidence="1" id="KW-0812">Transmembrane</keyword>
<evidence type="ECO:0000256" key="1">
    <source>
        <dbReference type="SAM" id="Phobius"/>
    </source>
</evidence>
<sequence length="68" mass="7828">FHGVIQTSGLLTQSNMTLNIISENNLVSEQAKHSYKRSFTYFACTHWRHVTSFILLLKVSLIMVVLFI</sequence>
<evidence type="ECO:0000313" key="2">
    <source>
        <dbReference type="EMBL" id="JAA91900.1"/>
    </source>
</evidence>
<protein>
    <submittedName>
        <fullName evidence="2">Uncharacterized protein</fullName>
    </submittedName>
</protein>
<feature type="non-terminal residue" evidence="2">
    <location>
        <position position="1"/>
    </location>
</feature>
<keyword evidence="1" id="KW-1133">Transmembrane helix</keyword>
<feature type="transmembrane region" description="Helical" evidence="1">
    <location>
        <begin position="47"/>
        <end position="67"/>
    </location>
</feature>
<name>S4PRN6_9NEOP</name>
<organism evidence="2">
    <name type="scientific">Pararge aegeria</name>
    <name type="common">speckled wood butterfly</name>
    <dbReference type="NCBI Taxonomy" id="116150"/>
    <lineage>
        <taxon>Eukaryota</taxon>
        <taxon>Metazoa</taxon>
        <taxon>Ecdysozoa</taxon>
        <taxon>Arthropoda</taxon>
        <taxon>Hexapoda</taxon>
        <taxon>Insecta</taxon>
        <taxon>Pterygota</taxon>
        <taxon>Neoptera</taxon>
        <taxon>Endopterygota</taxon>
        <taxon>Lepidoptera</taxon>
        <taxon>Glossata</taxon>
        <taxon>Ditrysia</taxon>
        <taxon>Papilionoidea</taxon>
        <taxon>Nymphalidae</taxon>
        <taxon>Satyrinae</taxon>
        <taxon>Satyrini</taxon>
        <taxon>Parargina</taxon>
        <taxon>Pararge</taxon>
    </lineage>
</organism>
<accession>S4PRN6</accession>
<dbReference type="AlphaFoldDB" id="S4PRN6"/>
<keyword evidence="1" id="KW-0472">Membrane</keyword>